<evidence type="ECO:0000256" key="2">
    <source>
        <dbReference type="ARBA" id="ARBA00010447"/>
    </source>
</evidence>
<evidence type="ECO:0000256" key="4">
    <source>
        <dbReference type="ARBA" id="ARBA00022679"/>
    </source>
</evidence>
<evidence type="ECO:0000256" key="6">
    <source>
        <dbReference type="ARBA" id="ARBA00050776"/>
    </source>
</evidence>
<protein>
    <recommendedName>
        <fullName evidence="3 8">Cysteine desulfurase</fullName>
        <ecNumber evidence="3 8">2.8.1.7</ecNumber>
    </recommendedName>
</protein>
<dbReference type="PANTHER" id="PTHR43586">
    <property type="entry name" value="CYSTEINE DESULFURASE"/>
    <property type="match status" value="1"/>
</dbReference>
<gene>
    <name evidence="10" type="ORF">HMPREF9623_00920</name>
</gene>
<name>A0AA37DGK3_9FIRM</name>
<dbReference type="PANTHER" id="PTHR43586:SF8">
    <property type="entry name" value="CYSTEINE DESULFURASE 1, CHLOROPLASTIC"/>
    <property type="match status" value="1"/>
</dbReference>
<dbReference type="RefSeq" id="WP_009532753.1">
    <property type="nucleotide sequence ID" value="NZ_JH590862.1"/>
</dbReference>
<organism evidence="10 11">
    <name type="scientific">Stomatobaculum longum</name>
    <dbReference type="NCBI Taxonomy" id="796942"/>
    <lineage>
        <taxon>Bacteria</taxon>
        <taxon>Bacillati</taxon>
        <taxon>Bacillota</taxon>
        <taxon>Clostridia</taxon>
        <taxon>Lachnospirales</taxon>
        <taxon>Lachnospiraceae</taxon>
        <taxon>Stomatobaculum</taxon>
    </lineage>
</organism>
<comment type="catalytic activity">
    <reaction evidence="6 8">
        <text>(sulfur carrier)-H + L-cysteine = (sulfur carrier)-SH + L-alanine</text>
        <dbReference type="Rhea" id="RHEA:43892"/>
        <dbReference type="Rhea" id="RHEA-COMP:14737"/>
        <dbReference type="Rhea" id="RHEA-COMP:14739"/>
        <dbReference type="ChEBI" id="CHEBI:29917"/>
        <dbReference type="ChEBI" id="CHEBI:35235"/>
        <dbReference type="ChEBI" id="CHEBI:57972"/>
        <dbReference type="ChEBI" id="CHEBI:64428"/>
        <dbReference type="EC" id="2.8.1.7"/>
    </reaction>
</comment>
<sequence length="413" mass="46431">MTSEERRAIDAKIRRDFPLIYAHPEIAYLDNSATTQKPESVLRAMQHYYLEENANPLRGLYELSVKATEAYEDAREAVREFIHAASHEEIIFTRNATESLNLLAYAATEAFLGEGDEILITIMEHHSNLIPWQQAAARKGAVLKFLEPDEEGYISEEQFRRMLSPKTKLVSMTHISNVLGVKNDVKTFARLAHENGSLFVLDGAQSVPHIPVDVADLDVDFLAFSGHKMLAPMGIGVLYGKRDLLLAMPPFLFGGEMIEYVSREKATWAELPHKFEAGTVNVGGAVGLRAAIDYYKQLGWDTILEREAHLSCLAMKKLSAIPHLRVLGPKGGEEHHGIFTFTIEGVHPHDIAAILDADKVNIRAGHHCAQPLMQFMKTPSTTRASFAFYNTEEELDRFVESLRKVRREMGYQE</sequence>
<comment type="function">
    <text evidence="8">Catalyzes the removal of elemental sulfur and selenium atoms from L-cysteine, L-cystine, L-selenocysteine, and L-selenocystine to produce L-alanine.</text>
</comment>
<evidence type="ECO:0000259" key="9">
    <source>
        <dbReference type="Pfam" id="PF00266"/>
    </source>
</evidence>
<dbReference type="InterPro" id="IPR020578">
    <property type="entry name" value="Aminotrans_V_PyrdxlP_BS"/>
</dbReference>
<keyword evidence="11" id="KW-1185">Reference proteome</keyword>
<evidence type="ECO:0000256" key="3">
    <source>
        <dbReference type="ARBA" id="ARBA00012239"/>
    </source>
</evidence>
<evidence type="ECO:0000256" key="1">
    <source>
        <dbReference type="ARBA" id="ARBA00001933"/>
    </source>
</evidence>
<dbReference type="AlphaFoldDB" id="A0AA37DGK3"/>
<dbReference type="PIRSF" id="PIRSF005572">
    <property type="entry name" value="NifS"/>
    <property type="match status" value="1"/>
</dbReference>
<proteinExistence type="inferred from homology"/>
<dbReference type="Proteomes" id="UP000018466">
    <property type="component" value="Unassembled WGS sequence"/>
</dbReference>
<dbReference type="InterPro" id="IPR010970">
    <property type="entry name" value="Cys_dSase_SufS"/>
</dbReference>
<dbReference type="CDD" id="cd06453">
    <property type="entry name" value="SufS_like"/>
    <property type="match status" value="1"/>
</dbReference>
<dbReference type="InterPro" id="IPR000192">
    <property type="entry name" value="Aminotrans_V_dom"/>
</dbReference>
<dbReference type="GO" id="GO:0006534">
    <property type="term" value="P:cysteine metabolic process"/>
    <property type="evidence" value="ECO:0007669"/>
    <property type="project" value="UniProtKB-UniRule"/>
</dbReference>
<dbReference type="InterPro" id="IPR015424">
    <property type="entry name" value="PyrdxlP-dep_Trfase"/>
</dbReference>
<dbReference type="Gene3D" id="3.90.1150.10">
    <property type="entry name" value="Aspartate Aminotransferase, domain 1"/>
    <property type="match status" value="1"/>
</dbReference>
<dbReference type="EC" id="2.8.1.7" evidence="3 8"/>
<dbReference type="Pfam" id="PF00266">
    <property type="entry name" value="Aminotran_5"/>
    <property type="match status" value="1"/>
</dbReference>
<evidence type="ECO:0000256" key="8">
    <source>
        <dbReference type="RuleBase" id="RU004506"/>
    </source>
</evidence>
<evidence type="ECO:0000313" key="10">
    <source>
        <dbReference type="EMBL" id="EHO17321.1"/>
    </source>
</evidence>
<dbReference type="InterPro" id="IPR015422">
    <property type="entry name" value="PyrdxlP-dep_Trfase_small"/>
</dbReference>
<dbReference type="PROSITE" id="PS00595">
    <property type="entry name" value="AA_TRANSFER_CLASS_5"/>
    <property type="match status" value="1"/>
</dbReference>
<dbReference type="SUPFAM" id="SSF53383">
    <property type="entry name" value="PLP-dependent transferases"/>
    <property type="match status" value="1"/>
</dbReference>
<comment type="cofactor">
    <cofactor evidence="1 7">
        <name>pyridoxal 5'-phosphate</name>
        <dbReference type="ChEBI" id="CHEBI:597326"/>
    </cofactor>
</comment>
<evidence type="ECO:0000256" key="7">
    <source>
        <dbReference type="RuleBase" id="RU004504"/>
    </source>
</evidence>
<comment type="caution">
    <text evidence="10">The sequence shown here is derived from an EMBL/GenBank/DDBJ whole genome shotgun (WGS) entry which is preliminary data.</text>
</comment>
<dbReference type="GeneID" id="86940686"/>
<accession>A0AA37DGK3</accession>
<dbReference type="GO" id="GO:0030170">
    <property type="term" value="F:pyridoxal phosphate binding"/>
    <property type="evidence" value="ECO:0007669"/>
    <property type="project" value="UniProtKB-UniRule"/>
</dbReference>
<keyword evidence="4 8" id="KW-0808">Transferase</keyword>
<dbReference type="GO" id="GO:0031071">
    <property type="term" value="F:cysteine desulfurase activity"/>
    <property type="evidence" value="ECO:0007669"/>
    <property type="project" value="UniProtKB-UniRule"/>
</dbReference>
<reference evidence="10 11" key="1">
    <citation type="submission" date="2011-10" db="EMBL/GenBank/DDBJ databases">
        <title>The Genome Sequence of Lachnospiraceae bacterium ACC2.</title>
        <authorList>
            <consortium name="The Broad Institute Genome Sequencing Platform"/>
            <person name="Earl A."/>
            <person name="Ward D."/>
            <person name="Feldgarden M."/>
            <person name="Gevers D."/>
            <person name="Sizova M."/>
            <person name="Hazen A."/>
            <person name="Epstein S."/>
            <person name="Young S.K."/>
            <person name="Zeng Q."/>
            <person name="Gargeya S."/>
            <person name="Fitzgerald M."/>
            <person name="Haas B."/>
            <person name="Abouelleil A."/>
            <person name="Alvarado L."/>
            <person name="Arachchi H.M."/>
            <person name="Berlin A."/>
            <person name="Brown A."/>
            <person name="Chapman S.B."/>
            <person name="Chen Z."/>
            <person name="Dunbar C."/>
            <person name="Freedman E."/>
            <person name="Gearin G."/>
            <person name="Goldberg J."/>
            <person name="Griggs A."/>
            <person name="Gujja S."/>
            <person name="Heiman D."/>
            <person name="Howarth C."/>
            <person name="Larson L."/>
            <person name="Lui A."/>
            <person name="MacDonald P.J.P."/>
            <person name="Montmayeur A."/>
            <person name="Murphy C."/>
            <person name="Neiman D."/>
            <person name="Pearson M."/>
            <person name="Priest M."/>
            <person name="Roberts A."/>
            <person name="Saif S."/>
            <person name="Shea T."/>
            <person name="Shenoy N."/>
            <person name="Sisk P."/>
            <person name="Stolte C."/>
            <person name="Sykes S."/>
            <person name="Wortman J."/>
            <person name="Nusbaum C."/>
            <person name="Birren B."/>
        </authorList>
    </citation>
    <scope>NUCLEOTIDE SEQUENCE [LARGE SCALE GENOMIC DNA]</scope>
    <source>
        <strain evidence="10 11">ACC2</strain>
    </source>
</reference>
<comment type="similarity">
    <text evidence="2 8">Belongs to the class-V pyridoxal-phosphate-dependent aminotransferase family. Csd subfamily.</text>
</comment>
<dbReference type="InterPro" id="IPR016454">
    <property type="entry name" value="Cysteine_dSase"/>
</dbReference>
<dbReference type="Gene3D" id="3.40.640.10">
    <property type="entry name" value="Type I PLP-dependent aspartate aminotransferase-like (Major domain)"/>
    <property type="match status" value="1"/>
</dbReference>
<evidence type="ECO:0000313" key="11">
    <source>
        <dbReference type="Proteomes" id="UP000018466"/>
    </source>
</evidence>
<dbReference type="NCBIfam" id="TIGR01979">
    <property type="entry name" value="sufS"/>
    <property type="match status" value="1"/>
</dbReference>
<feature type="domain" description="Aminotransferase class V" evidence="9">
    <location>
        <begin position="28"/>
        <end position="398"/>
    </location>
</feature>
<keyword evidence="5 8" id="KW-0663">Pyridoxal phosphate</keyword>
<dbReference type="EMBL" id="AGEL01000006">
    <property type="protein sequence ID" value="EHO17321.1"/>
    <property type="molecule type" value="Genomic_DNA"/>
</dbReference>
<dbReference type="InterPro" id="IPR015421">
    <property type="entry name" value="PyrdxlP-dep_Trfase_major"/>
</dbReference>
<evidence type="ECO:0000256" key="5">
    <source>
        <dbReference type="ARBA" id="ARBA00022898"/>
    </source>
</evidence>